<feature type="compositionally biased region" description="Polar residues" evidence="2">
    <location>
        <begin position="50"/>
        <end position="67"/>
    </location>
</feature>
<proteinExistence type="predicted"/>
<sequence length="254" mass="30023">MEQKLESMCPFYNRMDNIFGKKANVEALDERDSTKSMAVMSEAEGETDIESSSNSDSGLSAYELQQRSAKRKLGIPSERNVEDIPTSITSSGRAKGRSKNLKDINDQKDRDMDNFHMKLFENFITMQQGKWTAEESILKEKSECEFNLEKEKFERQLRMDAEQKEKDKVKNEREYNLEREKFERQLRIDAEEKDRREREFELEKERMERQFQLEKERFDREALMKERETRLGIARELILSGKSSDEIAAIMKAL</sequence>
<name>A0A9Q3KGY7_9BASI</name>
<keyword evidence="4" id="KW-1185">Reference proteome</keyword>
<feature type="region of interest" description="Disordered" evidence="2">
    <location>
        <begin position="29"/>
        <end position="107"/>
    </location>
</feature>
<gene>
    <name evidence="3" type="ORF">O181_119287</name>
</gene>
<dbReference type="AlphaFoldDB" id="A0A9Q3KGY7"/>
<organism evidence="3 4">
    <name type="scientific">Austropuccinia psidii MF-1</name>
    <dbReference type="NCBI Taxonomy" id="1389203"/>
    <lineage>
        <taxon>Eukaryota</taxon>
        <taxon>Fungi</taxon>
        <taxon>Dikarya</taxon>
        <taxon>Basidiomycota</taxon>
        <taxon>Pucciniomycotina</taxon>
        <taxon>Pucciniomycetes</taxon>
        <taxon>Pucciniales</taxon>
        <taxon>Sphaerophragmiaceae</taxon>
        <taxon>Austropuccinia</taxon>
    </lineage>
</organism>
<reference evidence="3" key="1">
    <citation type="submission" date="2021-03" db="EMBL/GenBank/DDBJ databases">
        <title>Draft genome sequence of rust myrtle Austropuccinia psidii MF-1, a brazilian biotype.</title>
        <authorList>
            <person name="Quecine M.C."/>
            <person name="Pachon D.M.R."/>
            <person name="Bonatelli M.L."/>
            <person name="Correr F.H."/>
            <person name="Franceschini L.M."/>
            <person name="Leite T.F."/>
            <person name="Margarido G.R.A."/>
            <person name="Almeida C.A."/>
            <person name="Ferrarezi J.A."/>
            <person name="Labate C.A."/>
        </authorList>
    </citation>
    <scope>NUCLEOTIDE SEQUENCE</scope>
    <source>
        <strain evidence="3">MF-1</strain>
    </source>
</reference>
<feature type="coiled-coil region" evidence="1">
    <location>
        <begin position="161"/>
        <end position="217"/>
    </location>
</feature>
<comment type="caution">
    <text evidence="3">The sequence shown here is derived from an EMBL/GenBank/DDBJ whole genome shotgun (WGS) entry which is preliminary data.</text>
</comment>
<protein>
    <submittedName>
        <fullName evidence="3">Uncharacterized protein</fullName>
    </submittedName>
</protein>
<evidence type="ECO:0000256" key="1">
    <source>
        <dbReference type="SAM" id="Coils"/>
    </source>
</evidence>
<accession>A0A9Q3KGY7</accession>
<keyword evidence="1" id="KW-0175">Coiled coil</keyword>
<evidence type="ECO:0000313" key="4">
    <source>
        <dbReference type="Proteomes" id="UP000765509"/>
    </source>
</evidence>
<dbReference type="Proteomes" id="UP000765509">
    <property type="component" value="Unassembled WGS sequence"/>
</dbReference>
<evidence type="ECO:0000256" key="2">
    <source>
        <dbReference type="SAM" id="MobiDB-lite"/>
    </source>
</evidence>
<dbReference type="EMBL" id="AVOT02105364">
    <property type="protein sequence ID" value="MBW0579572.1"/>
    <property type="molecule type" value="Genomic_DNA"/>
</dbReference>
<evidence type="ECO:0000313" key="3">
    <source>
        <dbReference type="EMBL" id="MBW0579572.1"/>
    </source>
</evidence>